<feature type="region of interest" description="Disordered" evidence="1">
    <location>
        <begin position="42"/>
        <end position="65"/>
    </location>
</feature>
<evidence type="ECO:0000256" key="1">
    <source>
        <dbReference type="SAM" id="MobiDB-lite"/>
    </source>
</evidence>
<evidence type="ECO:0000313" key="3">
    <source>
        <dbReference type="EMBL" id="SNS02005.1"/>
    </source>
</evidence>
<evidence type="ECO:0000313" key="4">
    <source>
        <dbReference type="Proteomes" id="UP000198440"/>
    </source>
</evidence>
<reference evidence="3 4" key="1">
    <citation type="submission" date="2017-06" db="EMBL/GenBank/DDBJ databases">
        <authorList>
            <person name="Kim H.J."/>
            <person name="Triplett B.A."/>
        </authorList>
    </citation>
    <scope>NUCLEOTIDE SEQUENCE [LARGE SCALE GENOMIC DNA]</scope>
    <source>
        <strain evidence="3 4">DSM 11445</strain>
    </source>
</reference>
<dbReference type="Proteomes" id="UP000198440">
    <property type="component" value="Unassembled WGS sequence"/>
</dbReference>
<protein>
    <recommendedName>
        <fullName evidence="2">DUF4214 domain-containing protein</fullName>
    </recommendedName>
</protein>
<dbReference type="InterPro" id="IPR025282">
    <property type="entry name" value="DUF4214"/>
</dbReference>
<sequence length="65" mass="7095">MNTSGAKTLQEIAAAFIASSEFQSTYSDTTDTQFVTPMYRNTLERGSDPNGLSSWVDALDNGMPR</sequence>
<evidence type="ECO:0000259" key="2">
    <source>
        <dbReference type="Pfam" id="PF13946"/>
    </source>
</evidence>
<dbReference type="Pfam" id="PF13946">
    <property type="entry name" value="DUF4214"/>
    <property type="match status" value="1"/>
</dbReference>
<proteinExistence type="predicted"/>
<dbReference type="Gene3D" id="1.10.3130.20">
    <property type="entry name" value="Phycobilisome linker domain"/>
    <property type="match status" value="1"/>
</dbReference>
<feature type="domain" description="DUF4214" evidence="2">
    <location>
        <begin position="13"/>
        <end position="63"/>
    </location>
</feature>
<accession>A0A239B230</accession>
<dbReference type="InterPro" id="IPR038255">
    <property type="entry name" value="PBS_linker_sf"/>
</dbReference>
<dbReference type="AlphaFoldDB" id="A0A239B230"/>
<dbReference type="EMBL" id="FZON01000002">
    <property type="protein sequence ID" value="SNS02005.1"/>
    <property type="molecule type" value="Genomic_DNA"/>
</dbReference>
<organism evidence="3 4">
    <name type="scientific">Antarctobacter heliothermus</name>
    <dbReference type="NCBI Taxonomy" id="74033"/>
    <lineage>
        <taxon>Bacteria</taxon>
        <taxon>Pseudomonadati</taxon>
        <taxon>Pseudomonadota</taxon>
        <taxon>Alphaproteobacteria</taxon>
        <taxon>Rhodobacterales</taxon>
        <taxon>Roseobacteraceae</taxon>
        <taxon>Antarctobacter</taxon>
    </lineage>
</organism>
<dbReference type="RefSeq" id="WP_170940958.1">
    <property type="nucleotide sequence ID" value="NZ_FZON01000002.1"/>
</dbReference>
<name>A0A239B230_9RHOB</name>
<gene>
    <name evidence="3" type="ORF">SAMN04488078_100219</name>
</gene>